<feature type="signal peptide" evidence="2">
    <location>
        <begin position="1"/>
        <end position="23"/>
    </location>
</feature>
<feature type="domain" description="SLH" evidence="3">
    <location>
        <begin position="627"/>
        <end position="684"/>
    </location>
</feature>
<dbReference type="OrthoDB" id="2473368at2"/>
<comment type="caution">
    <text evidence="5">The sequence shown here is derived from an EMBL/GenBank/DDBJ whole genome shotgun (WGS) entry which is preliminary data.</text>
</comment>
<gene>
    <name evidence="4" type="ORF">CNEO2_30006</name>
    <name evidence="5" type="ORF">CQ394_12420</name>
</gene>
<reference evidence="5 6" key="1">
    <citation type="submission" date="2017-10" db="EMBL/GenBank/DDBJ databases">
        <title>Effective Description of Clostridium neonatale sp. nov. linked to necrotizing enterocolitis in neonates and a clarification of species assignable to the genus Clostridium (Prazmowski 1880) emend. Lawson and Rainey 2016.</title>
        <authorList>
            <person name="Bernard K."/>
            <person name="Burdz T."/>
            <person name="Wiebe D."/>
            <person name="Balcewich B."/>
            <person name="Alfa M."/>
            <person name="Bernier A.-M."/>
        </authorList>
    </citation>
    <scope>NUCLEOTIDE SEQUENCE [LARGE SCALE GENOMIC DNA]</scope>
    <source>
        <strain evidence="5 6">LCDC99A005</strain>
    </source>
</reference>
<evidence type="ECO:0000313" key="4">
    <source>
        <dbReference type="EMBL" id="CAI3618061.1"/>
    </source>
</evidence>
<dbReference type="InterPro" id="IPR001119">
    <property type="entry name" value="SLH_dom"/>
</dbReference>
<sequence>MKRKQLLSLILAMCITISTSVVAFASENDGSNLEKAIVSAKNIITIPEEYSDFSYYYNENTEENESSGAYTLDWSNKDGESISIQVDDNGNILEYHKFDSNNDSSGLAKISKEDAKAIAEKFMQKSVKFKEGSIKIIDDRSNLSQSSDYEFKFGQFVNNIPVSFNTIDLSINKYNGEVTSLIRNNNDVKDYIFSSKDSIINKEAAKKAYLEKIGIDLKYYSRYDYKNKKLNVFPAYSIKQDKLQGIDAKTSEVVNIYSDNILNRGLNNSSKLMTEDAAVSDGKESTLTKEEINEIQKTAQLISKENAEKVIKDNFDSLKTNDKVNNASLEKSDYVDNKYIWNISFENGNGSLDAKTGELLSFYFYDNNEEVKNNISYSEAKNKCDSFLKKVAAEKYKKVKYIPEEENAEGNYYTFKYVRMVNGYEYTNNYLSISIDKTTGKIINYENQWFTNITFPSLNNVISKDIVFDKISDDIGFDLQYEKIDKDKVSLIYNFSNLQEQYLLDPMTGVRIGYDGKKYKENNLPTYTDITGHAYENVIKELLNNGYYLEGDKFNPDSYITQANFFKYLYTPDMSYYDEDELYEMLIGNKIIKSEEKSPDHILTNGEVAKYVVRYLNYEPIAKNSQIFVNPFKDNVSNDYKGYAAICYGLDIIKGDSNGNFNEKGNMTNGQTAQVIYNLLKIEK</sequence>
<dbReference type="InterPro" id="IPR032599">
    <property type="entry name" value="YcdB/YcdC_rep_domain"/>
</dbReference>
<accession>A0A2A7ML95</accession>
<evidence type="ECO:0000313" key="5">
    <source>
        <dbReference type="EMBL" id="PEG32456.1"/>
    </source>
</evidence>
<dbReference type="STRING" id="137838.GCA_001458595_03974"/>
<dbReference type="Pfam" id="PF00395">
    <property type="entry name" value="SLH"/>
    <property type="match status" value="1"/>
</dbReference>
<dbReference type="AlphaFoldDB" id="A0A2A7ML95"/>
<evidence type="ECO:0000259" key="3">
    <source>
        <dbReference type="PROSITE" id="PS51272"/>
    </source>
</evidence>
<dbReference type="RefSeq" id="WP_058296599.1">
    <property type="nucleotide sequence ID" value="NZ_CAMRXB010000052.1"/>
</dbReference>
<organism evidence="5 6">
    <name type="scientific">Clostridium neonatale</name>
    <dbReference type="NCBI Taxonomy" id="137838"/>
    <lineage>
        <taxon>Bacteria</taxon>
        <taxon>Bacillati</taxon>
        <taxon>Bacillota</taxon>
        <taxon>Clostridia</taxon>
        <taxon>Eubacteriales</taxon>
        <taxon>Clostridiaceae</taxon>
        <taxon>Clostridium</taxon>
    </lineage>
</organism>
<keyword evidence="1" id="KW-0677">Repeat</keyword>
<evidence type="ECO:0000313" key="6">
    <source>
        <dbReference type="Proteomes" id="UP000220840"/>
    </source>
</evidence>
<dbReference type="PROSITE" id="PS51272">
    <property type="entry name" value="SLH"/>
    <property type="match status" value="1"/>
</dbReference>
<protein>
    <submittedName>
        <fullName evidence="5">S-layer protein</fullName>
    </submittedName>
</protein>
<keyword evidence="6" id="KW-1185">Reference proteome</keyword>
<dbReference type="EMBL" id="CAMTCP010000237">
    <property type="protein sequence ID" value="CAI3618061.1"/>
    <property type="molecule type" value="Genomic_DNA"/>
</dbReference>
<dbReference type="EMBL" id="PDCJ01000001">
    <property type="protein sequence ID" value="PEG32456.1"/>
    <property type="molecule type" value="Genomic_DNA"/>
</dbReference>
<dbReference type="Proteomes" id="UP000220840">
    <property type="component" value="Unassembled WGS sequence"/>
</dbReference>
<proteinExistence type="predicted"/>
<evidence type="ECO:0000256" key="1">
    <source>
        <dbReference type="ARBA" id="ARBA00022737"/>
    </source>
</evidence>
<feature type="chain" id="PRO_5038567880" evidence="2">
    <location>
        <begin position="24"/>
        <end position="684"/>
    </location>
</feature>
<reference evidence="4" key="2">
    <citation type="submission" date="2022-10" db="EMBL/GenBank/DDBJ databases">
        <authorList>
            <person name="Aires J."/>
            <person name="Mesa V."/>
        </authorList>
    </citation>
    <scope>NUCLEOTIDE SEQUENCE</scope>
    <source>
        <strain evidence="4">Clostridium neonatale JD116</strain>
    </source>
</reference>
<dbReference type="Pfam" id="PF16244">
    <property type="entry name" value="DUF4901"/>
    <property type="match status" value="2"/>
</dbReference>
<dbReference type="Proteomes" id="UP001189143">
    <property type="component" value="Unassembled WGS sequence"/>
</dbReference>
<evidence type="ECO:0000256" key="2">
    <source>
        <dbReference type="SAM" id="SignalP"/>
    </source>
</evidence>
<keyword evidence="2" id="KW-0732">Signal</keyword>
<name>A0A2A7ML95_9CLOT</name>